<dbReference type="RefSeq" id="WP_419192573.1">
    <property type="nucleotide sequence ID" value="NZ_CP036279.1"/>
</dbReference>
<evidence type="ECO:0000256" key="10">
    <source>
        <dbReference type="ARBA" id="ARBA00023004"/>
    </source>
</evidence>
<dbReference type="InterPro" id="IPR007197">
    <property type="entry name" value="rSAM"/>
</dbReference>
<keyword evidence="9" id="KW-0479">Metal-binding</keyword>
<dbReference type="InterPro" id="IPR004383">
    <property type="entry name" value="rRNA_lsu_MTrfase_RlmN/Cfr"/>
</dbReference>
<dbReference type="GO" id="GO:0030488">
    <property type="term" value="P:tRNA methylation"/>
    <property type="evidence" value="ECO:0007669"/>
    <property type="project" value="TreeGrafter"/>
</dbReference>
<dbReference type="AlphaFoldDB" id="A0A518B5Y3"/>
<evidence type="ECO:0000256" key="11">
    <source>
        <dbReference type="ARBA" id="ARBA00023014"/>
    </source>
</evidence>
<dbReference type="SFLD" id="SFLDF00275">
    <property type="entry name" value="adenosine_C2_methyltransferase"/>
    <property type="match status" value="1"/>
</dbReference>
<keyword evidence="15" id="KW-1185">Reference proteome</keyword>
<protein>
    <submittedName>
        <fullName evidence="14">Ribosomal RNA large subunit methyltransferase Cfr</fullName>
        <ecNumber evidence="14">2.1.1.224</ecNumber>
    </submittedName>
</protein>
<comment type="similarity">
    <text evidence="3">Belongs to the radical SAM superfamily. RlmN family.</text>
</comment>
<keyword evidence="8" id="KW-0949">S-adenosyl-L-methionine</keyword>
<keyword evidence="5" id="KW-0963">Cytoplasm</keyword>
<dbReference type="PANTHER" id="PTHR30544">
    <property type="entry name" value="23S RRNA METHYLTRANSFERASE"/>
    <property type="match status" value="1"/>
</dbReference>
<keyword evidence="12" id="KW-1015">Disulfide bond</keyword>
<comment type="cofactor">
    <cofactor evidence="1">
        <name>[4Fe-4S] cluster</name>
        <dbReference type="ChEBI" id="CHEBI:49883"/>
    </cofactor>
</comment>
<dbReference type="InterPro" id="IPR013785">
    <property type="entry name" value="Aldolase_TIM"/>
</dbReference>
<name>A0A518B5Y3_9BACT</name>
<sequence>MTLPTTSIHDKSALERVRRHLRLDPQDLRRFRNALLKHQRDADAALAFLPERARDAFRGSVDIHPLELVRRLDSEVDGGSKLVFRTRAGLLVETVLLRIASGRTSVCVSSQVGCAAACSFCATGNMGIARDLPFDEVLDQVVQANLILSQEKRQVRNVVFMGMGEPFHNEANVHAAVEALVAPEAFALSPKHVVVSTVGIPDAMLRFAETMPDVQLALSLHSARQPVRESIIPLAKRHPLDELRDVIKQLNDRNVSRMLIEYLMLENVNDGPEDLDALINYLKGLDVHVNLIPYNPIAQAPGLAGSSEERTTDFANELKEKGFRVTVRRSLGGDIDAACGQLIQEGMADVIRLRTRANSCGDADD</sequence>
<keyword evidence="4" id="KW-0004">4Fe-4S</keyword>
<keyword evidence="11" id="KW-0411">Iron-sulfur</keyword>
<dbReference type="GO" id="GO:0008173">
    <property type="term" value="F:RNA methyltransferase activity"/>
    <property type="evidence" value="ECO:0007669"/>
    <property type="project" value="InterPro"/>
</dbReference>
<dbReference type="PROSITE" id="PS51918">
    <property type="entry name" value="RADICAL_SAM"/>
    <property type="match status" value="1"/>
</dbReference>
<dbReference type="Gene3D" id="3.20.20.70">
    <property type="entry name" value="Aldolase class I"/>
    <property type="match status" value="1"/>
</dbReference>
<evidence type="ECO:0000256" key="3">
    <source>
        <dbReference type="ARBA" id="ARBA00007544"/>
    </source>
</evidence>
<dbReference type="CDD" id="cd01335">
    <property type="entry name" value="Radical_SAM"/>
    <property type="match status" value="1"/>
</dbReference>
<comment type="subcellular location">
    <subcellularLocation>
        <location evidence="2">Cytoplasm</location>
    </subcellularLocation>
</comment>
<dbReference type="GO" id="GO:0051539">
    <property type="term" value="F:4 iron, 4 sulfur cluster binding"/>
    <property type="evidence" value="ECO:0007669"/>
    <property type="project" value="UniProtKB-KW"/>
</dbReference>
<dbReference type="SFLD" id="SFLDG01062">
    <property type="entry name" value="methyltransferase_(Class_A)"/>
    <property type="match status" value="1"/>
</dbReference>
<dbReference type="GO" id="GO:0005737">
    <property type="term" value="C:cytoplasm"/>
    <property type="evidence" value="ECO:0007669"/>
    <property type="project" value="UniProtKB-SubCell"/>
</dbReference>
<evidence type="ECO:0000256" key="9">
    <source>
        <dbReference type="ARBA" id="ARBA00022723"/>
    </source>
</evidence>
<evidence type="ECO:0000313" key="14">
    <source>
        <dbReference type="EMBL" id="QDU62376.1"/>
    </source>
</evidence>
<proteinExistence type="inferred from homology"/>
<dbReference type="InterPro" id="IPR040072">
    <property type="entry name" value="Methyltransferase_A"/>
</dbReference>
<accession>A0A518B5Y3</accession>
<evidence type="ECO:0000259" key="13">
    <source>
        <dbReference type="PROSITE" id="PS51918"/>
    </source>
</evidence>
<evidence type="ECO:0000256" key="1">
    <source>
        <dbReference type="ARBA" id="ARBA00001966"/>
    </source>
</evidence>
<dbReference type="KEGG" id="knv:Pan216_32430"/>
<dbReference type="Pfam" id="PF04055">
    <property type="entry name" value="Radical_SAM"/>
    <property type="match status" value="1"/>
</dbReference>
<evidence type="ECO:0000256" key="12">
    <source>
        <dbReference type="ARBA" id="ARBA00023157"/>
    </source>
</evidence>
<dbReference type="SFLD" id="SFLDS00029">
    <property type="entry name" value="Radical_SAM"/>
    <property type="match status" value="1"/>
</dbReference>
<dbReference type="PANTHER" id="PTHR30544:SF5">
    <property type="entry name" value="RADICAL SAM CORE DOMAIN-CONTAINING PROTEIN"/>
    <property type="match status" value="1"/>
</dbReference>
<evidence type="ECO:0000313" key="15">
    <source>
        <dbReference type="Proteomes" id="UP000317093"/>
    </source>
</evidence>
<feature type="domain" description="Radical SAM core" evidence="13">
    <location>
        <begin position="100"/>
        <end position="334"/>
    </location>
</feature>
<organism evidence="14 15">
    <name type="scientific">Kolteria novifilia</name>
    <dbReference type="NCBI Taxonomy" id="2527975"/>
    <lineage>
        <taxon>Bacteria</taxon>
        <taxon>Pseudomonadati</taxon>
        <taxon>Planctomycetota</taxon>
        <taxon>Planctomycetia</taxon>
        <taxon>Kolteriales</taxon>
        <taxon>Kolteriaceae</taxon>
        <taxon>Kolteria</taxon>
    </lineage>
</organism>
<dbReference type="PIRSF" id="PIRSF006004">
    <property type="entry name" value="CHP00048"/>
    <property type="match status" value="1"/>
</dbReference>
<evidence type="ECO:0000256" key="2">
    <source>
        <dbReference type="ARBA" id="ARBA00004496"/>
    </source>
</evidence>
<dbReference type="EC" id="2.1.1.224" evidence="14"/>
<reference evidence="14 15" key="1">
    <citation type="submission" date="2019-02" db="EMBL/GenBank/DDBJ databases">
        <title>Deep-cultivation of Planctomycetes and their phenomic and genomic characterization uncovers novel biology.</title>
        <authorList>
            <person name="Wiegand S."/>
            <person name="Jogler M."/>
            <person name="Boedeker C."/>
            <person name="Pinto D."/>
            <person name="Vollmers J."/>
            <person name="Rivas-Marin E."/>
            <person name="Kohn T."/>
            <person name="Peeters S.H."/>
            <person name="Heuer A."/>
            <person name="Rast P."/>
            <person name="Oberbeckmann S."/>
            <person name="Bunk B."/>
            <person name="Jeske O."/>
            <person name="Meyerdierks A."/>
            <person name="Storesund J.E."/>
            <person name="Kallscheuer N."/>
            <person name="Luecker S."/>
            <person name="Lage O.M."/>
            <person name="Pohl T."/>
            <person name="Merkel B.J."/>
            <person name="Hornburger P."/>
            <person name="Mueller R.-W."/>
            <person name="Bruemmer F."/>
            <person name="Labrenz M."/>
            <person name="Spormann A.M."/>
            <person name="Op den Camp H."/>
            <person name="Overmann J."/>
            <person name="Amann R."/>
            <person name="Jetten M.S.M."/>
            <person name="Mascher T."/>
            <person name="Medema M.H."/>
            <person name="Devos D.P."/>
            <person name="Kaster A.-K."/>
            <person name="Ovreas L."/>
            <person name="Rohde M."/>
            <person name="Galperin M.Y."/>
            <person name="Jogler C."/>
        </authorList>
    </citation>
    <scope>NUCLEOTIDE SEQUENCE [LARGE SCALE GENOMIC DNA]</scope>
    <source>
        <strain evidence="14 15">Pan216</strain>
    </source>
</reference>
<dbReference type="Proteomes" id="UP000317093">
    <property type="component" value="Chromosome"/>
</dbReference>
<evidence type="ECO:0000256" key="8">
    <source>
        <dbReference type="ARBA" id="ARBA00022691"/>
    </source>
</evidence>
<dbReference type="GO" id="GO:0046872">
    <property type="term" value="F:metal ion binding"/>
    <property type="evidence" value="ECO:0007669"/>
    <property type="project" value="UniProtKB-KW"/>
</dbReference>
<evidence type="ECO:0000256" key="5">
    <source>
        <dbReference type="ARBA" id="ARBA00022490"/>
    </source>
</evidence>
<dbReference type="SUPFAM" id="SSF102114">
    <property type="entry name" value="Radical SAM enzymes"/>
    <property type="match status" value="1"/>
</dbReference>
<evidence type="ECO:0000256" key="6">
    <source>
        <dbReference type="ARBA" id="ARBA00022603"/>
    </source>
</evidence>
<keyword evidence="7 14" id="KW-0808">Transferase</keyword>
<keyword evidence="6 14" id="KW-0489">Methyltransferase</keyword>
<dbReference type="GO" id="GO:0070475">
    <property type="term" value="P:rRNA base methylation"/>
    <property type="evidence" value="ECO:0007669"/>
    <property type="project" value="TreeGrafter"/>
</dbReference>
<keyword evidence="10" id="KW-0408">Iron</keyword>
<dbReference type="EMBL" id="CP036279">
    <property type="protein sequence ID" value="QDU62376.1"/>
    <property type="molecule type" value="Genomic_DNA"/>
</dbReference>
<gene>
    <name evidence="14" type="primary">cfr</name>
    <name evidence="14" type="ORF">Pan216_32430</name>
</gene>
<evidence type="ECO:0000256" key="4">
    <source>
        <dbReference type="ARBA" id="ARBA00022485"/>
    </source>
</evidence>
<evidence type="ECO:0000256" key="7">
    <source>
        <dbReference type="ARBA" id="ARBA00022679"/>
    </source>
</evidence>
<dbReference type="InterPro" id="IPR058240">
    <property type="entry name" value="rSAM_sf"/>
</dbReference>